<evidence type="ECO:0008006" key="4">
    <source>
        <dbReference type="Google" id="ProtNLM"/>
    </source>
</evidence>
<evidence type="ECO:0000313" key="2">
    <source>
        <dbReference type="EMBL" id="ADV61977.1"/>
    </source>
</evidence>
<dbReference type="AlphaFoldDB" id="E8QXD6"/>
<feature type="transmembrane region" description="Helical" evidence="1">
    <location>
        <begin position="32"/>
        <end position="51"/>
    </location>
</feature>
<name>E8QXD6_ISOPI</name>
<keyword evidence="1" id="KW-0472">Membrane</keyword>
<dbReference type="InParanoid" id="E8QXD6"/>
<organism evidence="2 3">
    <name type="scientific">Isosphaera pallida (strain ATCC 43644 / DSM 9630 / IS1B)</name>
    <dbReference type="NCBI Taxonomy" id="575540"/>
    <lineage>
        <taxon>Bacteria</taxon>
        <taxon>Pseudomonadati</taxon>
        <taxon>Planctomycetota</taxon>
        <taxon>Planctomycetia</taxon>
        <taxon>Isosphaerales</taxon>
        <taxon>Isosphaeraceae</taxon>
        <taxon>Isosphaera</taxon>
    </lineage>
</organism>
<evidence type="ECO:0000256" key="1">
    <source>
        <dbReference type="SAM" id="Phobius"/>
    </source>
</evidence>
<sequence>MFSNQRRRFVPTRGIVPVLTLQDEQGATAVEYAVMLMAILLAMITSIRYFGEANEQMTNNNSTAVHSAIDGAISQGAGGGGS</sequence>
<protein>
    <recommendedName>
        <fullName evidence="4">Flp/Fap pilin component</fullName>
    </recommendedName>
</protein>
<reference key="1">
    <citation type="submission" date="2010-11" db="EMBL/GenBank/DDBJ databases">
        <title>The complete sequence of chromosome of Isophaera pallida ATCC 43644.</title>
        <authorList>
            <consortium name="US DOE Joint Genome Institute (JGI-PGF)"/>
            <person name="Lucas S."/>
            <person name="Copeland A."/>
            <person name="Lapidus A."/>
            <person name="Bruce D."/>
            <person name="Goodwin L."/>
            <person name="Pitluck S."/>
            <person name="Kyrpides N."/>
            <person name="Mavromatis K."/>
            <person name="Pagani I."/>
            <person name="Ivanova N."/>
            <person name="Saunders E."/>
            <person name="Brettin T."/>
            <person name="Detter J.C."/>
            <person name="Han C."/>
            <person name="Tapia R."/>
            <person name="Land M."/>
            <person name="Hauser L."/>
            <person name="Markowitz V."/>
            <person name="Cheng J.-F."/>
            <person name="Hugenholtz P."/>
            <person name="Woyke T."/>
            <person name="Wu D."/>
            <person name="Eisen J.A."/>
        </authorList>
    </citation>
    <scope>NUCLEOTIDE SEQUENCE</scope>
    <source>
        <strain>ATCC 43644</strain>
    </source>
</reference>
<accession>E8QXD6</accession>
<dbReference type="RefSeq" id="WP_013564265.1">
    <property type="nucleotide sequence ID" value="NC_014962.1"/>
</dbReference>
<dbReference type="EMBL" id="CP002353">
    <property type="protein sequence ID" value="ADV61977.1"/>
    <property type="molecule type" value="Genomic_DNA"/>
</dbReference>
<keyword evidence="1" id="KW-0812">Transmembrane</keyword>
<keyword evidence="3" id="KW-1185">Reference proteome</keyword>
<dbReference type="HOGENOM" id="CLU_2553703_0_0_0"/>
<gene>
    <name evidence="2" type="ordered locus">Isop_1392</name>
</gene>
<evidence type="ECO:0000313" key="3">
    <source>
        <dbReference type="Proteomes" id="UP000008631"/>
    </source>
</evidence>
<dbReference type="Proteomes" id="UP000008631">
    <property type="component" value="Chromosome"/>
</dbReference>
<proteinExistence type="predicted"/>
<keyword evidence="1" id="KW-1133">Transmembrane helix</keyword>
<reference evidence="2 3" key="2">
    <citation type="journal article" date="2011" name="Stand. Genomic Sci.">
        <title>Complete genome sequence of Isosphaera pallida type strain (IS1B).</title>
        <authorList>
            <consortium name="US DOE Joint Genome Institute (JGI-PGF)"/>
            <person name="Goker M."/>
            <person name="Cleland D."/>
            <person name="Saunders E."/>
            <person name="Lapidus A."/>
            <person name="Nolan M."/>
            <person name="Lucas S."/>
            <person name="Hammon N."/>
            <person name="Deshpande S."/>
            <person name="Cheng J.F."/>
            <person name="Tapia R."/>
            <person name="Han C."/>
            <person name="Goodwin L."/>
            <person name="Pitluck S."/>
            <person name="Liolios K."/>
            <person name="Pagani I."/>
            <person name="Ivanova N."/>
            <person name="Mavromatis K."/>
            <person name="Pati A."/>
            <person name="Chen A."/>
            <person name="Palaniappan K."/>
            <person name="Land M."/>
            <person name="Hauser L."/>
            <person name="Chang Y.J."/>
            <person name="Jeffries C.D."/>
            <person name="Detter J.C."/>
            <person name="Beck B."/>
            <person name="Woyke T."/>
            <person name="Bristow J."/>
            <person name="Eisen J.A."/>
            <person name="Markowitz V."/>
            <person name="Hugenholtz P."/>
            <person name="Kyrpides N.C."/>
            <person name="Klenk H.P."/>
        </authorList>
    </citation>
    <scope>NUCLEOTIDE SEQUENCE [LARGE SCALE GENOMIC DNA]</scope>
    <source>
        <strain evidence="3">ATCC 43644 / DSM 9630 / IS1B</strain>
    </source>
</reference>
<dbReference type="KEGG" id="ipa:Isop_1392"/>